<feature type="compositionally biased region" description="Basic and acidic residues" evidence="1">
    <location>
        <begin position="239"/>
        <end position="251"/>
    </location>
</feature>
<feature type="compositionally biased region" description="Acidic residues" evidence="1">
    <location>
        <begin position="955"/>
        <end position="965"/>
    </location>
</feature>
<dbReference type="Pfam" id="PF10263">
    <property type="entry name" value="SprT-like"/>
    <property type="match status" value="1"/>
</dbReference>
<feature type="domain" description="SprT-like" evidence="2">
    <location>
        <begin position="1150"/>
        <end position="1308"/>
    </location>
</feature>
<dbReference type="InterPro" id="IPR036910">
    <property type="entry name" value="HMG_box_dom_sf"/>
</dbReference>
<feature type="compositionally biased region" description="Polar residues" evidence="1">
    <location>
        <begin position="880"/>
        <end position="917"/>
    </location>
</feature>
<evidence type="ECO:0000259" key="2">
    <source>
        <dbReference type="SMART" id="SM00731"/>
    </source>
</evidence>
<dbReference type="GO" id="GO:0006974">
    <property type="term" value="P:DNA damage response"/>
    <property type="evidence" value="ECO:0007669"/>
    <property type="project" value="UniProtKB-ARBA"/>
</dbReference>
<feature type="compositionally biased region" description="Low complexity" evidence="1">
    <location>
        <begin position="184"/>
        <end position="196"/>
    </location>
</feature>
<reference evidence="3" key="1">
    <citation type="submission" date="2017-11" db="EMBL/GenBank/DDBJ databases">
        <title>The sensing device of the deep-sea amphipod.</title>
        <authorList>
            <person name="Kobayashi H."/>
            <person name="Nagahama T."/>
            <person name="Arai W."/>
            <person name="Sasagawa Y."/>
            <person name="Umeda M."/>
            <person name="Hayashi T."/>
            <person name="Nikaido I."/>
            <person name="Watanabe H."/>
            <person name="Oguri K."/>
            <person name="Kitazato H."/>
            <person name="Fujioka K."/>
            <person name="Kido Y."/>
            <person name="Takami H."/>
        </authorList>
    </citation>
    <scope>NUCLEOTIDE SEQUENCE</scope>
    <source>
        <tissue evidence="3">Whole body</tissue>
    </source>
</reference>
<feature type="region of interest" description="Disordered" evidence="1">
    <location>
        <begin position="996"/>
        <end position="1015"/>
    </location>
</feature>
<feature type="compositionally biased region" description="Basic and acidic residues" evidence="1">
    <location>
        <begin position="705"/>
        <end position="715"/>
    </location>
</feature>
<dbReference type="GO" id="GO:0005634">
    <property type="term" value="C:nucleus"/>
    <property type="evidence" value="ECO:0007669"/>
    <property type="project" value="UniProtKB-ARBA"/>
</dbReference>
<feature type="region of interest" description="Disordered" evidence="1">
    <location>
        <begin position="184"/>
        <end position="254"/>
    </location>
</feature>
<dbReference type="EMBL" id="IACT01004146">
    <property type="protein sequence ID" value="LAC23351.1"/>
    <property type="molecule type" value="mRNA"/>
</dbReference>
<feature type="region of interest" description="Disordered" evidence="1">
    <location>
        <begin position="691"/>
        <end position="763"/>
    </location>
</feature>
<proteinExistence type="evidence at transcript level"/>
<feature type="compositionally biased region" description="Low complexity" evidence="1">
    <location>
        <begin position="748"/>
        <end position="757"/>
    </location>
</feature>
<name>A0A6A7FXS4_9CRUS</name>
<dbReference type="SMART" id="SM00731">
    <property type="entry name" value="SprT"/>
    <property type="match status" value="1"/>
</dbReference>
<organism evidence="3">
    <name type="scientific">Hirondellea gigas</name>
    <dbReference type="NCBI Taxonomy" id="1518452"/>
    <lineage>
        <taxon>Eukaryota</taxon>
        <taxon>Metazoa</taxon>
        <taxon>Ecdysozoa</taxon>
        <taxon>Arthropoda</taxon>
        <taxon>Crustacea</taxon>
        <taxon>Multicrustacea</taxon>
        <taxon>Malacostraca</taxon>
        <taxon>Eumalacostraca</taxon>
        <taxon>Peracarida</taxon>
        <taxon>Amphipoda</taxon>
        <taxon>Amphilochidea</taxon>
        <taxon>Lysianassida</taxon>
        <taxon>Lysianassidira</taxon>
        <taxon>Lysianassoidea</taxon>
        <taxon>Lysianassidae</taxon>
        <taxon>Hirondellea</taxon>
    </lineage>
</organism>
<evidence type="ECO:0000313" key="3">
    <source>
        <dbReference type="EMBL" id="LAC23351.1"/>
    </source>
</evidence>
<feature type="region of interest" description="Disordered" evidence="1">
    <location>
        <begin position="517"/>
        <end position="584"/>
    </location>
</feature>
<dbReference type="PANTHER" id="PTHR23099:SF0">
    <property type="entry name" value="GERM CELL NUCLEAR ACIDIC PROTEIN"/>
    <property type="match status" value="1"/>
</dbReference>
<dbReference type="CDD" id="cd00084">
    <property type="entry name" value="HMG-box_SF"/>
    <property type="match status" value="1"/>
</dbReference>
<feature type="compositionally biased region" description="Polar residues" evidence="1">
    <location>
        <begin position="722"/>
        <end position="734"/>
    </location>
</feature>
<dbReference type="SUPFAM" id="SSF47095">
    <property type="entry name" value="HMG-box"/>
    <property type="match status" value="1"/>
</dbReference>
<protein>
    <submittedName>
        <fullName evidence="3">Acidic repeat-containing protein-like</fullName>
    </submittedName>
</protein>
<evidence type="ECO:0000256" key="1">
    <source>
        <dbReference type="SAM" id="MobiDB-lite"/>
    </source>
</evidence>
<dbReference type="InterPro" id="IPR006640">
    <property type="entry name" value="SprT-like_domain"/>
</dbReference>
<feature type="region of interest" description="Disordered" evidence="1">
    <location>
        <begin position="818"/>
        <end position="965"/>
    </location>
</feature>
<accession>A0A6A7FXS4</accession>
<feature type="compositionally biased region" description="Basic and acidic residues" evidence="1">
    <location>
        <begin position="997"/>
        <end position="1015"/>
    </location>
</feature>
<feature type="compositionally biased region" description="Basic and acidic residues" evidence="1">
    <location>
        <begin position="919"/>
        <end position="931"/>
    </location>
</feature>
<feature type="compositionally biased region" description="Low complexity" evidence="1">
    <location>
        <begin position="517"/>
        <end position="529"/>
    </location>
</feature>
<feature type="compositionally biased region" description="Polar residues" evidence="1">
    <location>
        <begin position="208"/>
        <end position="227"/>
    </location>
</feature>
<dbReference type="PANTHER" id="PTHR23099">
    <property type="entry name" value="TRANSCRIPTIONAL REGULATOR"/>
    <property type="match status" value="1"/>
</dbReference>
<sequence>MLIIKKLFIMSDISRLSLDIADLPLTPFGMRSPPVRGIHHRITSSNKLSRNRLKSPASADEKMQLTNLPSRIHESNKENTEHATQAKQIPDKKCLWSKPKDPAIRKLMPALRKPTFYMKTNSKMPALLEENSEDIFIIPEIPKKIAHKLKSTPISKAKPSQPMRNINAILTCQDNVNTNSVGVYGSSSASSSQVCSNDAHSHPIHPTAESTNSRSNLFDNTEMSSIGPTKPQKVLSSTRVEERNNNRRESTMTDIDDGSFVEFTREIPEGRVIPHIDSVTKLRDNLYFTTYSQPNETKYSTSSKLPNARYGFHNLVDAIKKQKLLQQISQENCESSESKTPESALMLPENEPVISGSADVMKALRGPKYKLLNSTMIGDKRQSQYPLCVPDVSTLSTNDETTVDDSIPLNTNRLLRPTPVVTKSPEPQNVKTNTCLPSRKAEVSNYSKIVTQSKSPIRNNQQNNIVKGKNEQHMAFQRVELDDSLISEDVSLADSEQCDGIIPQPNLQYNQQLYNNKSQKNSKSVSNLQEPDKSNTNKHSNQKKNKAVGNVVTVPESEKESGKSGSIEEIPPSPTALVKPASTETRYRMYDTPVKFKPEQNNEVFKHKNDSASVSPRLYVNNTNALPPSSPCVVKPSVYQWVANSPFKDGSFDTSFLRQGPTLTASNQLKSSVLETSSEDELECSLNKVQVDSKKKKQTGGNLDIKTKKTNEKRSGGRKNKYNSTVLNTPSKICSQKVPPLRPENSASSSKSNTNTDSDSKYADSLEMESLRLRLEASTYSAKTSLTIGRVATSPTANECPAAIPVKAGTLSTKILADSDSSDTDASQLPSNSNTKRKKKRMSLNNIVISSLHKKIPINIKSTRETDKKPVSILKKRNKNNNSDLSQPPESSCASPTLKNNQNVMNSHLNKHGQTSLGRRFDSPRKNKSDGESSDDISNYMKKWRGKKATNISSDESDDSFVVDDNCDDSDDESFFLPSLSERLLVDNKLNNKKRQDKGSVIDHSLKKNGETEKSRKCLLPKTPVVYALSDSYEDLPSPQPKSVLQTPGSQVIILSDSDDEPARDPPKPFMTPLPNKTFKATTKKTLICPNTVGPSKPSVNLKIFSYQSMASTYGTPTMSFLSSLSIHPGNNRLHPEAVLYTKNFSKTRDGLVTKLYKLFNKEVFESKLPEDMKVTWNVRMRKTAGFCYYQVDRSRPNGRGSRIELSAKVVDNSERLRDTFAHELCHAAAWIISGYKDGHGPLWKAWANKTLLVFPELPSINRCHNYQISCKFTYKCTKCGYSIGRHSKSLDIERKVCGKCRGHFQLLVNSKTQLHGTATPRTPGPFALFVKDNYGDVKKSGSDLKHNEVMKLLGEKFKELRT</sequence>